<organism evidence="2 3">
    <name type="scientific">Mesonia ostreae</name>
    <dbReference type="NCBI Taxonomy" id="861110"/>
    <lineage>
        <taxon>Bacteria</taxon>
        <taxon>Pseudomonadati</taxon>
        <taxon>Bacteroidota</taxon>
        <taxon>Flavobacteriia</taxon>
        <taxon>Flavobacteriales</taxon>
        <taxon>Flavobacteriaceae</taxon>
        <taxon>Mesonia</taxon>
    </lineage>
</organism>
<feature type="transmembrane region" description="Helical" evidence="1">
    <location>
        <begin position="144"/>
        <end position="163"/>
    </location>
</feature>
<dbReference type="EMBL" id="JAVRBG010000007">
    <property type="protein sequence ID" value="MDT0294631.1"/>
    <property type="molecule type" value="Genomic_DNA"/>
</dbReference>
<proteinExistence type="predicted"/>
<feature type="transmembrane region" description="Helical" evidence="1">
    <location>
        <begin position="87"/>
        <end position="105"/>
    </location>
</feature>
<name>A0ABU2KIT6_9FLAO</name>
<sequence>MKKVTQEQIQFIDNYLKNSGVEYIDVRLEMLDHVASAVEIKMEEDQQNFYDTFKAYMWVHKKELIASGMQYRWSIDKKLLKLVFKNLFNLYVLGSFAMLIAFIYYSSIKDISWLYAIVMASPLVYLIIAAIQYRKFKYSFLQRFGLYGSITSSLSYQFIIHSIEGNPVNFYVVLIVLWLHLSVVFSANQSIKNYQKQVLIG</sequence>
<comment type="caution">
    <text evidence="2">The sequence shown here is derived from an EMBL/GenBank/DDBJ whole genome shotgun (WGS) entry which is preliminary data.</text>
</comment>
<feature type="transmembrane region" description="Helical" evidence="1">
    <location>
        <begin position="111"/>
        <end position="132"/>
    </location>
</feature>
<keyword evidence="1" id="KW-0472">Membrane</keyword>
<evidence type="ECO:0008006" key="4">
    <source>
        <dbReference type="Google" id="ProtNLM"/>
    </source>
</evidence>
<evidence type="ECO:0000313" key="3">
    <source>
        <dbReference type="Proteomes" id="UP001182991"/>
    </source>
</evidence>
<dbReference type="RefSeq" id="WP_311401564.1">
    <property type="nucleotide sequence ID" value="NZ_JAVRBG010000007.1"/>
</dbReference>
<accession>A0ABU2KIT6</accession>
<feature type="transmembrane region" description="Helical" evidence="1">
    <location>
        <begin position="169"/>
        <end position="187"/>
    </location>
</feature>
<reference evidence="3" key="1">
    <citation type="submission" date="2023-07" db="EMBL/GenBank/DDBJ databases">
        <title>Isolating and identifying novel microbial strains from the Mariana Trench.</title>
        <authorList>
            <person name="Fu H."/>
        </authorList>
    </citation>
    <scope>NUCLEOTIDE SEQUENCE [LARGE SCALE GENOMIC DNA]</scope>
    <source>
        <strain evidence="3">T-y2</strain>
    </source>
</reference>
<keyword evidence="1" id="KW-1133">Transmembrane helix</keyword>
<dbReference type="Proteomes" id="UP001182991">
    <property type="component" value="Unassembled WGS sequence"/>
</dbReference>
<protein>
    <recommendedName>
        <fullName evidence="4">DUF2157 domain-containing protein</fullName>
    </recommendedName>
</protein>
<evidence type="ECO:0000313" key="2">
    <source>
        <dbReference type="EMBL" id="MDT0294631.1"/>
    </source>
</evidence>
<keyword evidence="3" id="KW-1185">Reference proteome</keyword>
<gene>
    <name evidence="2" type="ORF">RLT85_08290</name>
</gene>
<evidence type="ECO:0000256" key="1">
    <source>
        <dbReference type="SAM" id="Phobius"/>
    </source>
</evidence>
<keyword evidence="1" id="KW-0812">Transmembrane</keyword>